<gene>
    <name evidence="1" type="ORF">BDA96_10G193600</name>
</gene>
<organism evidence="1 2">
    <name type="scientific">Sorghum bicolor</name>
    <name type="common">Sorghum</name>
    <name type="synonym">Sorghum vulgare</name>
    <dbReference type="NCBI Taxonomy" id="4558"/>
    <lineage>
        <taxon>Eukaryota</taxon>
        <taxon>Viridiplantae</taxon>
        <taxon>Streptophyta</taxon>
        <taxon>Embryophyta</taxon>
        <taxon>Tracheophyta</taxon>
        <taxon>Spermatophyta</taxon>
        <taxon>Magnoliopsida</taxon>
        <taxon>Liliopsida</taxon>
        <taxon>Poales</taxon>
        <taxon>Poaceae</taxon>
        <taxon>PACMAD clade</taxon>
        <taxon>Panicoideae</taxon>
        <taxon>Andropogonodae</taxon>
        <taxon>Andropogoneae</taxon>
        <taxon>Sorghinae</taxon>
        <taxon>Sorghum</taxon>
    </lineage>
</organism>
<accession>A0A921Q5C7</accession>
<protein>
    <submittedName>
        <fullName evidence="1">Uncharacterized protein</fullName>
    </submittedName>
</protein>
<name>A0A921Q5C7_SORBI</name>
<dbReference type="EMBL" id="CM027689">
    <property type="protein sequence ID" value="KAG0514462.1"/>
    <property type="molecule type" value="Genomic_DNA"/>
</dbReference>
<dbReference type="Proteomes" id="UP000807115">
    <property type="component" value="Chromosome 10"/>
</dbReference>
<evidence type="ECO:0000313" key="2">
    <source>
        <dbReference type="Proteomes" id="UP000807115"/>
    </source>
</evidence>
<sequence length="67" mass="7220">MPAVPCDGHGGGVRRWLCDDGGARFPRRHQHPLSVAVNRVVAVPSPGGSNGDRVSMILERHFFRGAC</sequence>
<proteinExistence type="predicted"/>
<reference evidence="1" key="2">
    <citation type="submission" date="2020-10" db="EMBL/GenBank/DDBJ databases">
        <authorList>
            <person name="Cooper E.A."/>
            <person name="Brenton Z.W."/>
            <person name="Flinn B.S."/>
            <person name="Jenkins J."/>
            <person name="Shu S."/>
            <person name="Flowers D."/>
            <person name="Luo F."/>
            <person name="Wang Y."/>
            <person name="Xia P."/>
            <person name="Barry K."/>
            <person name="Daum C."/>
            <person name="Lipzen A."/>
            <person name="Yoshinaga Y."/>
            <person name="Schmutz J."/>
            <person name="Saski C."/>
            <person name="Vermerris W."/>
            <person name="Kresovich S."/>
        </authorList>
    </citation>
    <scope>NUCLEOTIDE SEQUENCE</scope>
</reference>
<dbReference type="AlphaFoldDB" id="A0A921Q5C7"/>
<evidence type="ECO:0000313" key="1">
    <source>
        <dbReference type="EMBL" id="KAG0514462.1"/>
    </source>
</evidence>
<comment type="caution">
    <text evidence="1">The sequence shown here is derived from an EMBL/GenBank/DDBJ whole genome shotgun (WGS) entry which is preliminary data.</text>
</comment>
<reference evidence="1" key="1">
    <citation type="journal article" date="2019" name="BMC Genomics">
        <title>A new reference genome for Sorghum bicolor reveals high levels of sequence similarity between sweet and grain genotypes: implications for the genetics of sugar metabolism.</title>
        <authorList>
            <person name="Cooper E.A."/>
            <person name="Brenton Z.W."/>
            <person name="Flinn B.S."/>
            <person name="Jenkins J."/>
            <person name="Shu S."/>
            <person name="Flowers D."/>
            <person name="Luo F."/>
            <person name="Wang Y."/>
            <person name="Xia P."/>
            <person name="Barry K."/>
            <person name="Daum C."/>
            <person name="Lipzen A."/>
            <person name="Yoshinaga Y."/>
            <person name="Schmutz J."/>
            <person name="Saski C."/>
            <person name="Vermerris W."/>
            <person name="Kresovich S."/>
        </authorList>
    </citation>
    <scope>NUCLEOTIDE SEQUENCE</scope>
</reference>